<keyword evidence="2" id="KW-0238">DNA-binding</keyword>
<feature type="domain" description="HTH araC/xylS-type" evidence="4">
    <location>
        <begin position="214"/>
        <end position="313"/>
    </location>
</feature>
<evidence type="ECO:0000313" key="5">
    <source>
        <dbReference type="EMBL" id="MPR25171.1"/>
    </source>
</evidence>
<proteinExistence type="predicted"/>
<evidence type="ECO:0000256" key="1">
    <source>
        <dbReference type="ARBA" id="ARBA00023015"/>
    </source>
</evidence>
<dbReference type="PANTHER" id="PTHR46796">
    <property type="entry name" value="HTH-TYPE TRANSCRIPTIONAL ACTIVATOR RHAS-RELATED"/>
    <property type="match status" value="1"/>
</dbReference>
<gene>
    <name evidence="5" type="ORF">FS320_07955</name>
</gene>
<dbReference type="InterPro" id="IPR020449">
    <property type="entry name" value="Tscrpt_reg_AraC-type_HTH"/>
</dbReference>
<dbReference type="EMBL" id="VOSK01000018">
    <property type="protein sequence ID" value="MPR25171.1"/>
    <property type="molecule type" value="Genomic_DNA"/>
</dbReference>
<reference evidence="5 6" key="1">
    <citation type="journal article" date="2019" name="Syst. Appl. Microbiol.">
        <title>Microvirga tunisiensis sp. nov., a root nodule symbiotic bacterium isolated from Lupinus micranthus and L. luteus grown in Northern Tunisia.</title>
        <authorList>
            <person name="Msaddak A."/>
            <person name="Rejili M."/>
            <person name="Duran D."/>
            <person name="Mars M."/>
            <person name="Palacios J.M."/>
            <person name="Ruiz-Argueso T."/>
            <person name="Rey L."/>
            <person name="Imperial J."/>
        </authorList>
    </citation>
    <scope>NUCLEOTIDE SEQUENCE [LARGE SCALE GENOMIC DNA]</scope>
    <source>
        <strain evidence="5 6">Lmie10</strain>
    </source>
</reference>
<keyword evidence="1" id="KW-0805">Transcription regulation</keyword>
<accession>A0A5N7ME15</accession>
<dbReference type="InterPro" id="IPR009057">
    <property type="entry name" value="Homeodomain-like_sf"/>
</dbReference>
<dbReference type="Pfam" id="PF12833">
    <property type="entry name" value="HTH_18"/>
    <property type="match status" value="1"/>
</dbReference>
<evidence type="ECO:0000256" key="3">
    <source>
        <dbReference type="ARBA" id="ARBA00023163"/>
    </source>
</evidence>
<comment type="caution">
    <text evidence="5">The sequence shown here is derived from an EMBL/GenBank/DDBJ whole genome shotgun (WGS) entry which is preliminary data.</text>
</comment>
<dbReference type="OrthoDB" id="8004517at2"/>
<dbReference type="AlphaFoldDB" id="A0A5N7ME15"/>
<protein>
    <submittedName>
        <fullName evidence="5">AraC family transcriptional regulator</fullName>
    </submittedName>
</protein>
<dbReference type="SUPFAM" id="SSF46689">
    <property type="entry name" value="Homeodomain-like"/>
    <property type="match status" value="1"/>
</dbReference>
<keyword evidence="3" id="KW-0804">Transcription</keyword>
<dbReference type="RefSeq" id="WP_152710627.1">
    <property type="nucleotide sequence ID" value="NZ_VOSJ01000017.1"/>
</dbReference>
<evidence type="ECO:0000256" key="2">
    <source>
        <dbReference type="ARBA" id="ARBA00023125"/>
    </source>
</evidence>
<evidence type="ECO:0000259" key="4">
    <source>
        <dbReference type="PROSITE" id="PS01124"/>
    </source>
</evidence>
<evidence type="ECO:0000313" key="6">
    <source>
        <dbReference type="Proteomes" id="UP000403266"/>
    </source>
</evidence>
<sequence length="333" mass="36996">MAEVPSRSNPVSAMARSMPPQPGAVREIMVRQASAFFDKDIASLDREARVKKLDSRSWDLGVIRLERISLVRRSGRIHRRGTVRADDGSRGGHIRSVASAYLQHGSPPDMNCRILVASLDEEASEQLLTAFLPRTVLGKPVLSPGREHMVALNSWQGAFLADHLLSLARVLPSIPKAHWPMLGAVTCTLVQSCLVPAPGNPARTDTSRATALRERLRCVVRRNMSSPDFDPEAFRRLVAMSRSKLYRIFEGVGGVARFIQDERLDAARQRLADIGDRISIRALAGEVGFLEHSTFSRAFKLRYGSSPSEFREMVSAHHPLETPDHRHDVESMP</sequence>
<dbReference type="PRINTS" id="PR00032">
    <property type="entry name" value="HTHARAC"/>
</dbReference>
<dbReference type="GO" id="GO:0003700">
    <property type="term" value="F:DNA-binding transcription factor activity"/>
    <property type="evidence" value="ECO:0007669"/>
    <property type="project" value="InterPro"/>
</dbReference>
<keyword evidence="6" id="KW-1185">Reference proteome</keyword>
<dbReference type="PROSITE" id="PS01124">
    <property type="entry name" value="HTH_ARAC_FAMILY_2"/>
    <property type="match status" value="1"/>
</dbReference>
<dbReference type="SMART" id="SM00342">
    <property type="entry name" value="HTH_ARAC"/>
    <property type="match status" value="1"/>
</dbReference>
<dbReference type="PANTHER" id="PTHR46796:SF6">
    <property type="entry name" value="ARAC SUBFAMILY"/>
    <property type="match status" value="1"/>
</dbReference>
<dbReference type="InterPro" id="IPR050204">
    <property type="entry name" value="AraC_XylS_family_regulators"/>
</dbReference>
<name>A0A5N7ME15_9HYPH</name>
<organism evidence="5 6">
    <name type="scientific">Microvirga tunisiensis</name>
    <dbReference type="NCBI Taxonomy" id="2108360"/>
    <lineage>
        <taxon>Bacteria</taxon>
        <taxon>Pseudomonadati</taxon>
        <taxon>Pseudomonadota</taxon>
        <taxon>Alphaproteobacteria</taxon>
        <taxon>Hyphomicrobiales</taxon>
        <taxon>Methylobacteriaceae</taxon>
        <taxon>Microvirga</taxon>
    </lineage>
</organism>
<dbReference type="Proteomes" id="UP000403266">
    <property type="component" value="Unassembled WGS sequence"/>
</dbReference>
<dbReference type="Gene3D" id="1.10.10.60">
    <property type="entry name" value="Homeodomain-like"/>
    <property type="match status" value="1"/>
</dbReference>
<dbReference type="InterPro" id="IPR018060">
    <property type="entry name" value="HTH_AraC"/>
</dbReference>
<dbReference type="GO" id="GO:0043565">
    <property type="term" value="F:sequence-specific DNA binding"/>
    <property type="evidence" value="ECO:0007669"/>
    <property type="project" value="InterPro"/>
</dbReference>